<evidence type="ECO:0000259" key="5">
    <source>
        <dbReference type="PROSITE" id="PS51782"/>
    </source>
</evidence>
<sequence length="569" mass="59851">MHHTKILIALSAWFCCSIADFNLYPPVDSALLAKAYNLTQGCIQALNGTLNGCDPTLFQMSVSFDNYYWEDENITDVCDGNCTLQARDWDLSVSLACSDQWISAYGKLIPADSISGRFVDGLKTVCLGSTTDDRWCLGASQNWTGADIIQPDCNINPSDPSCSSNVTLPEYTRMANLYSNDVLCDNCFVQMLYARITSPFLADSDQSDFLVSQLQDIGDVCNITVPEIVVRALPGYVKAPPVTSTHFGGTTTTSTTSSPATSTTCAGQLIASGSGCAALSTKYGIATGDLQKISGSDTCVISSSTCFPAACTLQTLPTGATCDSFAAGLSGNITTVQLLLWNRNIQGLCDSLTAGQSVCVSAPGVTGSYTLAPPPLGTGADAGNQQRGGPGGRVTPCLKYTNVPSATSAPGPTQTGIVSNCNAYAMADLGIGCFDFATQNCINTIQLWGWNGVLGKNGENCQTLFWAKEYYCVNTYAVSTASPTTTSSTTKVTSSSTRVTAPGPTQTGIVSNCNKFATPLNGIGCFDFATQQGITQAQLYTWNPVLGTNGANCGTSFWAQEYYCVGVSS</sequence>
<dbReference type="Gene3D" id="3.10.350.10">
    <property type="entry name" value="LysM domain"/>
    <property type="match status" value="2"/>
</dbReference>
<feature type="chain" id="PRO_5009447503" description="LysM domain-containing protein" evidence="4">
    <location>
        <begin position="20"/>
        <end position="569"/>
    </location>
</feature>
<dbReference type="Proteomes" id="UP000178129">
    <property type="component" value="Unassembled WGS sequence"/>
</dbReference>
<dbReference type="PANTHER" id="PTHR34997:SF2">
    <property type="entry name" value="LYSM DOMAIN-CONTAINING PROTEIN-RELATED"/>
    <property type="match status" value="1"/>
</dbReference>
<dbReference type="GO" id="GO:0008061">
    <property type="term" value="F:chitin binding"/>
    <property type="evidence" value="ECO:0007669"/>
    <property type="project" value="UniProtKB-KW"/>
</dbReference>
<keyword evidence="2 4" id="KW-0732">Signal</keyword>
<keyword evidence="7" id="KW-1185">Reference proteome</keyword>
<evidence type="ECO:0000313" key="7">
    <source>
        <dbReference type="Proteomes" id="UP000178129"/>
    </source>
</evidence>
<dbReference type="PANTHER" id="PTHR34997">
    <property type="entry name" value="AM15"/>
    <property type="match status" value="1"/>
</dbReference>
<evidence type="ECO:0000256" key="2">
    <source>
        <dbReference type="ARBA" id="ARBA00022729"/>
    </source>
</evidence>
<dbReference type="InterPro" id="IPR036779">
    <property type="entry name" value="LysM_dom_sf"/>
</dbReference>
<dbReference type="InterPro" id="IPR018392">
    <property type="entry name" value="LysM"/>
</dbReference>
<dbReference type="STRING" id="914237.A0A1E1LRS0"/>
<keyword evidence="3" id="KW-0843">Virulence</keyword>
<evidence type="ECO:0000256" key="1">
    <source>
        <dbReference type="ARBA" id="ARBA00022669"/>
    </source>
</evidence>
<keyword evidence="1" id="KW-0147">Chitin-binding</keyword>
<dbReference type="PROSITE" id="PS51782">
    <property type="entry name" value="LYSM"/>
    <property type="match status" value="1"/>
</dbReference>
<proteinExistence type="predicted"/>
<evidence type="ECO:0000256" key="3">
    <source>
        <dbReference type="ARBA" id="ARBA00023026"/>
    </source>
</evidence>
<dbReference type="InterPro" id="IPR052210">
    <property type="entry name" value="LysM1-like"/>
</dbReference>
<accession>A0A1E1LRS0</accession>
<feature type="signal peptide" evidence="4">
    <location>
        <begin position="1"/>
        <end position="19"/>
    </location>
</feature>
<dbReference type="InParanoid" id="A0A1E1LRS0"/>
<feature type="domain" description="LysM" evidence="5">
    <location>
        <begin position="312"/>
        <end position="360"/>
    </location>
</feature>
<reference evidence="7" key="1">
    <citation type="submission" date="2016-03" db="EMBL/GenBank/DDBJ databases">
        <authorList>
            <person name="Ploux O."/>
        </authorList>
    </citation>
    <scope>NUCLEOTIDE SEQUENCE [LARGE SCALE GENOMIC DNA]</scope>
    <source>
        <strain evidence="7">UK7</strain>
    </source>
</reference>
<evidence type="ECO:0000313" key="6">
    <source>
        <dbReference type="EMBL" id="CZT13197.1"/>
    </source>
</evidence>
<comment type="caution">
    <text evidence="6">The sequence shown here is derived from an EMBL/GenBank/DDBJ whole genome shotgun (WGS) entry which is preliminary data.</text>
</comment>
<dbReference type="AlphaFoldDB" id="A0A1E1LRS0"/>
<protein>
    <recommendedName>
        <fullName evidence="5">LysM domain-containing protein</fullName>
    </recommendedName>
</protein>
<organism evidence="6 7">
    <name type="scientific">Rhynchosporium graminicola</name>
    <dbReference type="NCBI Taxonomy" id="2792576"/>
    <lineage>
        <taxon>Eukaryota</taxon>
        <taxon>Fungi</taxon>
        <taxon>Dikarya</taxon>
        <taxon>Ascomycota</taxon>
        <taxon>Pezizomycotina</taxon>
        <taxon>Leotiomycetes</taxon>
        <taxon>Helotiales</taxon>
        <taxon>Ploettnerulaceae</taxon>
        <taxon>Rhynchosporium</taxon>
    </lineage>
</organism>
<gene>
    <name evidence="6" type="ORF">RCO7_01597</name>
</gene>
<dbReference type="EMBL" id="FJUW01000082">
    <property type="protein sequence ID" value="CZT13197.1"/>
    <property type="molecule type" value="Genomic_DNA"/>
</dbReference>
<evidence type="ECO:0000256" key="4">
    <source>
        <dbReference type="SAM" id="SignalP"/>
    </source>
</evidence>
<name>A0A1E1LRS0_9HELO</name>